<evidence type="ECO:0000313" key="3">
    <source>
        <dbReference type="Proteomes" id="UP000238565"/>
    </source>
</evidence>
<dbReference type="AlphaFoldDB" id="A0A2S7I2F5"/>
<sequence length="210" mass="24802">MKMKATNSIFLLFTMFFSILNFAQKAKNYKGFYDDKAINIVLKSNSDGTLEGYLFYIKNSKSKFKISISQYAEFIDVSIYKSKTSNEKIASGSLRPYKNNYSGYLEDQFLKKHFIKILNFKNLALGFKQLEDISSVGSYEMFGNLDFNVEQNLAWKYLFDQNQYMKVEETFAHPVGWDKLNDKIAVQFFLPRKTNRYKIYSFCNYDEIYR</sequence>
<gene>
    <name evidence="2" type="ORF">C3729_11265</name>
</gene>
<organism evidence="2 3">
    <name type="scientific">Cloacibacterium normanense</name>
    <dbReference type="NCBI Taxonomy" id="237258"/>
    <lineage>
        <taxon>Bacteria</taxon>
        <taxon>Pseudomonadati</taxon>
        <taxon>Bacteroidota</taxon>
        <taxon>Flavobacteriia</taxon>
        <taxon>Flavobacteriales</taxon>
        <taxon>Weeksellaceae</taxon>
    </lineage>
</organism>
<reference evidence="2 3" key="1">
    <citation type="submission" date="2018-02" db="EMBL/GenBank/DDBJ databases">
        <title>Draft genome sequence of bacterial isolates from marine environment.</title>
        <authorList>
            <person name="Singh S.K."/>
            <person name="Hill R."/>
            <person name="Major S."/>
            <person name="Cai H."/>
            <person name="Li Y."/>
        </authorList>
    </citation>
    <scope>NUCLEOTIDE SEQUENCE [LARGE SCALE GENOMIC DNA]</scope>
    <source>
        <strain evidence="2 3">IMET F</strain>
    </source>
</reference>
<name>A0A2S7I2F5_9FLAO</name>
<evidence type="ECO:0000313" key="2">
    <source>
        <dbReference type="EMBL" id="PPZ90747.1"/>
    </source>
</evidence>
<accession>A0A2S7I2F5</accession>
<keyword evidence="1" id="KW-0732">Signal</keyword>
<feature type="signal peptide" evidence="1">
    <location>
        <begin position="1"/>
        <end position="23"/>
    </location>
</feature>
<dbReference type="RefSeq" id="WP_104794247.1">
    <property type="nucleotide sequence ID" value="NZ_PTPZ01000008.1"/>
</dbReference>
<evidence type="ECO:0000256" key="1">
    <source>
        <dbReference type="SAM" id="SignalP"/>
    </source>
</evidence>
<dbReference type="EMBL" id="PTPZ01000008">
    <property type="protein sequence ID" value="PPZ90747.1"/>
    <property type="molecule type" value="Genomic_DNA"/>
</dbReference>
<comment type="caution">
    <text evidence="2">The sequence shown here is derived from an EMBL/GenBank/DDBJ whole genome shotgun (WGS) entry which is preliminary data.</text>
</comment>
<protein>
    <submittedName>
        <fullName evidence="2">Uncharacterized protein</fullName>
    </submittedName>
</protein>
<dbReference type="Proteomes" id="UP000238565">
    <property type="component" value="Unassembled WGS sequence"/>
</dbReference>
<feature type="chain" id="PRO_5015473340" evidence="1">
    <location>
        <begin position="24"/>
        <end position="210"/>
    </location>
</feature>
<proteinExistence type="predicted"/>